<keyword evidence="3" id="KW-1185">Reference proteome</keyword>
<dbReference type="Proteomes" id="UP000298787">
    <property type="component" value="Chromosome 9"/>
</dbReference>
<name>A0A4U5ULP6_COLLU</name>
<gene>
    <name evidence="2" type="ORF">D9C73_010180</name>
</gene>
<reference evidence="2 3" key="1">
    <citation type="submission" date="2019-01" db="EMBL/GenBank/DDBJ databases">
        <title>Genome Assembly of Collichthys lucidus.</title>
        <authorList>
            <person name="Cai M."/>
            <person name="Xiao S."/>
        </authorList>
    </citation>
    <scope>NUCLEOTIDE SEQUENCE [LARGE SCALE GENOMIC DNA]</scope>
    <source>
        <strain evidence="2">JT15FE1705JMU</strain>
        <tissue evidence="2">Muscle</tissue>
    </source>
</reference>
<feature type="compositionally biased region" description="Polar residues" evidence="1">
    <location>
        <begin position="23"/>
        <end position="33"/>
    </location>
</feature>
<feature type="region of interest" description="Disordered" evidence="1">
    <location>
        <begin position="1"/>
        <end position="51"/>
    </location>
</feature>
<accession>A0A4U5ULP6</accession>
<evidence type="ECO:0000313" key="3">
    <source>
        <dbReference type="Proteomes" id="UP000298787"/>
    </source>
</evidence>
<evidence type="ECO:0000313" key="2">
    <source>
        <dbReference type="EMBL" id="TKS75659.1"/>
    </source>
</evidence>
<dbReference type="AlphaFoldDB" id="A0A4U5ULP6"/>
<proteinExistence type="predicted"/>
<evidence type="ECO:0000256" key="1">
    <source>
        <dbReference type="SAM" id="MobiDB-lite"/>
    </source>
</evidence>
<dbReference type="STRING" id="240159.A0A4U5ULP6"/>
<organism evidence="2 3">
    <name type="scientific">Collichthys lucidus</name>
    <name type="common">Big head croaker</name>
    <name type="synonym">Sciaena lucida</name>
    <dbReference type="NCBI Taxonomy" id="240159"/>
    <lineage>
        <taxon>Eukaryota</taxon>
        <taxon>Metazoa</taxon>
        <taxon>Chordata</taxon>
        <taxon>Craniata</taxon>
        <taxon>Vertebrata</taxon>
        <taxon>Euteleostomi</taxon>
        <taxon>Actinopterygii</taxon>
        <taxon>Neopterygii</taxon>
        <taxon>Teleostei</taxon>
        <taxon>Neoteleostei</taxon>
        <taxon>Acanthomorphata</taxon>
        <taxon>Eupercaria</taxon>
        <taxon>Sciaenidae</taxon>
        <taxon>Collichthys</taxon>
    </lineage>
</organism>
<dbReference type="EMBL" id="CM014086">
    <property type="protein sequence ID" value="TKS75659.1"/>
    <property type="molecule type" value="Genomic_DNA"/>
</dbReference>
<protein>
    <submittedName>
        <fullName evidence="2">Uncharacterized protein</fullName>
    </submittedName>
</protein>
<sequence length="496" mass="55502">MEQDGSMLNPHLKQERAAESWFLQHSQPQTTEGSKSRKKQSGPPQHAVIGARPFCSPEYSPDFYKLGSTVPHSTYSIPYSEKRRLLDKQKEMEEVKQLDEWRPTHCIGVYVIVLLPAHMHRYSVSHLSAFVGYRLLNGTTVGINSSKTEKQVNHMQQSVCMQRKSATPAGGGGCALTNSLCGNHFPTLPVAIVPKQELLSQRHMMMSIGLYAFTRAVCGSPVDVDEINLQYTVSYTPETISTAGEPQQKKRLRQCDGMSQELLQRRIWRETSVVSLLCLDEIYNGETIHIRQGTAIPVIILSLHCTLPCTKIKLITGPTQTGDFSLRNQVKVSVTALRKVSVSHLTTGIHCLAQRPFSKPFMCARPALHHTTPLPEYTFIGTLGLSCHLYKGLIQMAEVNSTNADRDKKTMPNTIISSQPVIRRMSINLTGVTQILETGAALFQQSRGTDGDILARVLEEKAFSFCMDERKWESGMKLPWLKVRKISNYAGSYRVL</sequence>